<comment type="catalytic activity">
    <reaction evidence="8">
        <text>RNA(n) + a ribonucleoside 5'-triphosphate = RNA(n+1) + diphosphate</text>
        <dbReference type="Rhea" id="RHEA:21248"/>
        <dbReference type="Rhea" id="RHEA-COMP:14527"/>
        <dbReference type="Rhea" id="RHEA-COMP:17342"/>
        <dbReference type="ChEBI" id="CHEBI:33019"/>
        <dbReference type="ChEBI" id="CHEBI:61557"/>
        <dbReference type="ChEBI" id="CHEBI:140395"/>
        <dbReference type="EC" id="2.7.7.48"/>
    </reaction>
</comment>
<keyword evidence="9" id="KW-0245">EGF-like domain</keyword>
<dbReference type="Gene3D" id="2.10.25.10">
    <property type="entry name" value="Laminin"/>
    <property type="match status" value="2"/>
</dbReference>
<dbReference type="PROSITE" id="PS00022">
    <property type="entry name" value="EGF_1"/>
    <property type="match status" value="3"/>
</dbReference>
<dbReference type="InterPro" id="IPR057493">
    <property type="entry name" value="PH_RdRP-assoc"/>
</dbReference>
<dbReference type="Pfam" id="PF25359">
    <property type="entry name" value="PH_met_RdRP"/>
    <property type="match status" value="1"/>
</dbReference>
<dbReference type="PANTHER" id="PTHR23079:SF57">
    <property type="entry name" value="RNA-DIRECTED RNA POLYMERASE"/>
    <property type="match status" value="1"/>
</dbReference>
<protein>
    <recommendedName>
        <fullName evidence="2">RNA-directed RNA polymerase</fullName>
        <ecNumber evidence="2">2.7.7.48</ecNumber>
    </recommendedName>
</protein>
<evidence type="ECO:0000256" key="9">
    <source>
        <dbReference type="PROSITE-ProRule" id="PRU00076"/>
    </source>
</evidence>
<evidence type="ECO:0000256" key="6">
    <source>
        <dbReference type="ARBA" id="ARBA00022884"/>
    </source>
</evidence>
<dbReference type="WBParaSite" id="scaffold7167_cov234.g11738">
    <property type="protein sequence ID" value="scaffold7167_cov234.g11738"/>
    <property type="gene ID" value="scaffold7167_cov234.g11738"/>
</dbReference>
<dbReference type="Pfam" id="PF05183">
    <property type="entry name" value="RdRP"/>
    <property type="match status" value="1"/>
</dbReference>
<dbReference type="InterPro" id="IPR056654">
    <property type="entry name" value="DUF7752"/>
</dbReference>
<feature type="disulfide bond" evidence="9">
    <location>
        <begin position="499"/>
        <end position="516"/>
    </location>
</feature>
<dbReference type="GO" id="GO:0003723">
    <property type="term" value="F:RNA binding"/>
    <property type="evidence" value="ECO:0007669"/>
    <property type="project" value="UniProtKB-KW"/>
</dbReference>
<keyword evidence="9" id="KW-1015">Disulfide bond</keyword>
<evidence type="ECO:0000256" key="3">
    <source>
        <dbReference type="ARBA" id="ARBA00022484"/>
    </source>
</evidence>
<feature type="disulfide bond" evidence="9">
    <location>
        <begin position="518"/>
        <end position="527"/>
    </location>
</feature>
<dbReference type="GO" id="GO:0003968">
    <property type="term" value="F:RNA-directed RNA polymerase activity"/>
    <property type="evidence" value="ECO:0007669"/>
    <property type="project" value="UniProtKB-KW"/>
</dbReference>
<keyword evidence="11" id="KW-0472">Membrane</keyword>
<dbReference type="InterPro" id="IPR000742">
    <property type="entry name" value="EGF"/>
</dbReference>
<proteinExistence type="inferred from homology"/>
<dbReference type="InterPro" id="IPR057596">
    <property type="entry name" value="RDRP_core"/>
</dbReference>
<feature type="region of interest" description="Disordered" evidence="10">
    <location>
        <begin position="696"/>
        <end position="717"/>
    </location>
</feature>
<sequence>MLLLFSRKKYTGIFADIILILFVIILAAYFADIAKSKTYEFSVKSLTNKTKWTNFLKGTVKKRWKKMKNVSKFKGLPKIPKIFPSRLLKPDSKHNPCVVAKTNCLNGGLCMSVGHELWYCECPKSHYGRFCEFVADQTECERNLCQNNSTCYSTEDYRQVSNPNVSQVKACADRKMKDSTNNETCLFSLNVKYMCWCKYGNEGAFCEFTEGMRCCAEDHCNYHGLIDYTDVFVKKKGKFDLKERKYKFKPVCEEVVCKCFCEEFYSAEDNCSTPDPCRDLECVNRGICKTKMNGTEKIGVCDCPLDYEFIAPKQGIEIWGDRCEFINVTDDDIKEDQKACIPCEEGNGFDSYVNCINKHWEKLDISKYFPKECFDNGKRKVCTEALKGKFFTLFTGEDEPNNKPFFLVPKCECPSGYDGDFCENRMLDECDRRDIEEHKNYLAEIENPNKILLNFSQEAFIQTLKNRLGWKPKYFEARRDAQLQGLEKALRTRGMKTYCGPHGFCRPYIEEDGMSCKCDFGFKGPRCELVNPCEPDPCKEDETCIEFPIADDSVEESELTYCYDDSGEEPRIEYLLGVGGRWKHISIIFILEHLLHLLKETTIKMGKPFTKLRYTVVIPSASFSNVHMLPFKRHFSAVDEYYFEQISFGNILHHNQLYVQRAINILEDVSTTLKINKKFLPSIAISRLTQTQMIKQTKSTSFDSGTGSSLVNGESNEQKQSCSYHISAEDSDHDDYRVCASTPPPESLTLQEESHIIGEFEHDLRVLNLRFFVTYDSRKDQKDRWRVIDQIRLVIKYESIKQVHLELEKRTPNTFWARLMLRLKHPVQVWRIGDVFALKTGKGIDRRRQKGIRVNKWGGDNKITEDVANSSVIVLDFMEESPERLSALLGRLMGLLKLDLELRNIEQRFIYAMPQVSLPSHFDTDFEFYYWIEALGSRGSVVIDHWVNESEQKKFFKTLIDCYNQDRQRTLTALEMLSDRLLDRSEVRHGRGLTGLFQDIERDLAKNKIEQEELKNGFVRLKKVIITPSRMILCGNEVLMGNRVVRIDPVNYPTHKFLRIVFRDEDGSRVHQTCIGGSLIDNFIRERLRGGMSICEKPFHFLGTSNSQMREGGCYFLQVAGFRKRSKLFKAFLRLSDLNSSLNPMQTLKAELEEVGEFRKRLGLFDQMPTIPKMMSRLGLCFTQGRDTNVDMSLQMLGFDFIGGPNSNGEHYTISDGCGCMSMAAARKVAEEMELDPMNPPSCIQFRYAGYKGVLSINPNLDAAKKCFDKLHKEKSEKETRESYMAVDFYFRPSQKKFNIQEEEERLCRFEVVKYSAPVPLFLNKPLINILDQVSKLHSVESYERICKRLHMLLDKHIFSLCSTLTDELRARKRLSELPRYVEYDMLDAINFTQEPFFRLVLRAAGRVSLFKLRQKLAIAIPYQLGRVMFGIVDETDSLQYGQVFVQYSNEMSAFNHGKANKRHFGKKIIVTGPVLISKNPAIVGGDVRMFEAIDVPALHHLVDVLVFPRFGPRPHPDEMAGSDLDGDEYGVIWDPELAFNRNEPPADYTPVIYNEEAGDSFEHDDFQDKMAGFFVNYLKHDSIGRIANAHLACSDLYGIKAKVCGNIALKHQRAVDFPKTGKHSAPLEYNWKGSDPPERFERAPDFMEKESSEPQYHSSRLNGQLHRRVSELSDFLSSVIVQESTNLPDPDEMLLSNDGHDAYLDKAQIDYNLYSYRIKRLMDEYGIQCEGELFSSSYSVLRNRISDRETDDMSFFNTTYVIGQRLWEIGRLTRKQFFASAGGKIEKLTDARGICVDPSEKLRLLSRAYYTIAYYASKRQYLSFPWVACWDVLDKVKRTTILKKGVTNLAIDPFADRLLSHIKLFVRKYKTKLEEFREKVFQIDFEGPEEEYERKCFLRRHAERYLGLDILLFFCSEWGQKQRLFELSPIKEEHLCLLVVGIELSRGSFYETPQDWSDSHSSPSADISSSLSRRFFMFLEAMASLQSNRKEIFDFRHFGLEYQHFFNNGEWRVLQQVALNTYLHLVFSDQFDVVLPSTVEKENLSVKEEILEGSCFQLELPSTTVNDNFVEYYKLLEVLCKESGCERIMMRCHPRYRIWRRRLVPNGESPRAMRILVTSWGKKQAIGQLRQLLAIKPQMDLSTDHRLAVRIIPEVTLELFNELLDREKVNWAMEYQFNGINQIEEVEESLETGEEEEEVVEYYDDSE</sequence>
<dbReference type="SUPFAM" id="SSF57196">
    <property type="entry name" value="EGF/Laminin"/>
    <property type="match status" value="1"/>
</dbReference>
<dbReference type="EC" id="2.7.7.48" evidence="2"/>
<dbReference type="GO" id="GO:0030422">
    <property type="term" value="P:siRNA processing"/>
    <property type="evidence" value="ECO:0007669"/>
    <property type="project" value="TreeGrafter"/>
</dbReference>
<name>A0A915N624_MELJA</name>
<evidence type="ECO:0000256" key="11">
    <source>
        <dbReference type="SAM" id="Phobius"/>
    </source>
</evidence>
<evidence type="ECO:0000256" key="10">
    <source>
        <dbReference type="SAM" id="MobiDB-lite"/>
    </source>
</evidence>
<evidence type="ECO:0000256" key="2">
    <source>
        <dbReference type="ARBA" id="ARBA00012494"/>
    </source>
</evidence>
<keyword evidence="13" id="KW-1185">Reference proteome</keyword>
<dbReference type="InterPro" id="IPR056053">
    <property type="entry name" value="DUF7636"/>
</dbReference>
<evidence type="ECO:0000259" key="12">
    <source>
        <dbReference type="PROSITE" id="PS50026"/>
    </source>
</evidence>
<dbReference type="Pfam" id="PF24934">
    <property type="entry name" value="DUF7752"/>
    <property type="match status" value="1"/>
</dbReference>
<accession>A0A915N624</accession>
<feature type="transmembrane region" description="Helical" evidence="11">
    <location>
        <begin position="12"/>
        <end position="31"/>
    </location>
</feature>
<dbReference type="PROSITE" id="PS01186">
    <property type="entry name" value="EGF_2"/>
    <property type="match status" value="1"/>
</dbReference>
<keyword evidence="6" id="KW-0694">RNA-binding</keyword>
<evidence type="ECO:0000313" key="14">
    <source>
        <dbReference type="WBParaSite" id="scaffold7167_cov234.g11738"/>
    </source>
</evidence>
<keyword evidence="11" id="KW-1133">Transmembrane helix</keyword>
<dbReference type="InterPro" id="IPR058752">
    <property type="entry name" value="RDRP_C_head"/>
</dbReference>
<keyword evidence="7" id="KW-0943">RNA-mediated gene silencing</keyword>
<evidence type="ECO:0000256" key="4">
    <source>
        <dbReference type="ARBA" id="ARBA00022679"/>
    </source>
</evidence>
<keyword evidence="11" id="KW-0812">Transmembrane</keyword>
<reference evidence="14" key="1">
    <citation type="submission" date="2022-11" db="UniProtKB">
        <authorList>
            <consortium name="WormBaseParasite"/>
        </authorList>
    </citation>
    <scope>IDENTIFICATION</scope>
</reference>
<comment type="similarity">
    <text evidence="1">Belongs to the RdRP family.</text>
</comment>
<keyword evidence="5" id="KW-0548">Nucleotidyltransferase</keyword>
<dbReference type="Pfam" id="PF24642">
    <property type="entry name" value="DUF7636"/>
    <property type="match status" value="1"/>
</dbReference>
<evidence type="ECO:0000256" key="7">
    <source>
        <dbReference type="ARBA" id="ARBA00023158"/>
    </source>
</evidence>
<evidence type="ECO:0000313" key="13">
    <source>
        <dbReference type="Proteomes" id="UP000887561"/>
    </source>
</evidence>
<keyword evidence="3" id="KW-0696">RNA-directed RNA polymerase</keyword>
<feature type="domain" description="EGF-like" evidence="12">
    <location>
        <begin position="93"/>
        <end position="132"/>
    </location>
</feature>
<dbReference type="Pfam" id="PF26253">
    <property type="entry name" value="RdRP_head"/>
    <property type="match status" value="1"/>
</dbReference>
<evidence type="ECO:0000256" key="8">
    <source>
        <dbReference type="ARBA" id="ARBA00048744"/>
    </source>
</evidence>
<keyword evidence="4" id="KW-0808">Transferase</keyword>
<evidence type="ECO:0000256" key="1">
    <source>
        <dbReference type="ARBA" id="ARBA00005762"/>
    </source>
</evidence>
<organism evidence="13 14">
    <name type="scientific">Meloidogyne javanica</name>
    <name type="common">Root-knot nematode worm</name>
    <dbReference type="NCBI Taxonomy" id="6303"/>
    <lineage>
        <taxon>Eukaryota</taxon>
        <taxon>Metazoa</taxon>
        <taxon>Ecdysozoa</taxon>
        <taxon>Nematoda</taxon>
        <taxon>Chromadorea</taxon>
        <taxon>Rhabditida</taxon>
        <taxon>Tylenchina</taxon>
        <taxon>Tylenchomorpha</taxon>
        <taxon>Tylenchoidea</taxon>
        <taxon>Meloidogynidae</taxon>
        <taxon>Meloidogyninae</taxon>
        <taxon>Meloidogyne</taxon>
        <taxon>Meloidogyne incognita group</taxon>
    </lineage>
</organism>
<feature type="disulfide bond" evidence="9">
    <location>
        <begin position="122"/>
        <end position="131"/>
    </location>
</feature>
<dbReference type="PANTHER" id="PTHR23079">
    <property type="entry name" value="RNA-DEPENDENT RNA POLYMERASE"/>
    <property type="match status" value="1"/>
</dbReference>
<comment type="caution">
    <text evidence="9">Lacks conserved residue(s) required for the propagation of feature annotation.</text>
</comment>
<feature type="domain" description="EGF-like" evidence="12">
    <location>
        <begin position="489"/>
        <end position="528"/>
    </location>
</feature>
<evidence type="ECO:0000256" key="5">
    <source>
        <dbReference type="ARBA" id="ARBA00022695"/>
    </source>
</evidence>
<dbReference type="GO" id="GO:0031380">
    <property type="term" value="C:nuclear RNA-directed RNA polymerase complex"/>
    <property type="evidence" value="ECO:0007669"/>
    <property type="project" value="TreeGrafter"/>
</dbReference>
<dbReference type="PROSITE" id="PS50026">
    <property type="entry name" value="EGF_3"/>
    <property type="match status" value="2"/>
</dbReference>
<dbReference type="InterPro" id="IPR007855">
    <property type="entry name" value="RDRP"/>
</dbReference>
<dbReference type="Proteomes" id="UP000887561">
    <property type="component" value="Unplaced"/>
</dbReference>
<dbReference type="SMART" id="SM00181">
    <property type="entry name" value="EGF"/>
    <property type="match status" value="5"/>
</dbReference>